<dbReference type="GO" id="GO:0006260">
    <property type="term" value="P:DNA replication"/>
    <property type="evidence" value="ECO:0007669"/>
    <property type="project" value="InterPro"/>
</dbReference>
<accession>A0A1P8UJ29</accession>
<sequence length="145" mass="15806">MTAPIDRVLPLLDGVRQTGPNRWIARCPAHADKSPSLSIREAEDGRLLVYCFGGCEAEDVTAALGLRMADLFPERPQYRPGDRAQEPRISLTDLVDLLAHEALIAYVAAADAAHGKPISNEDADRAALAAQRIRTAVDYARGYPR</sequence>
<keyword evidence="2" id="KW-1185">Reference proteome</keyword>
<dbReference type="GO" id="GO:0003677">
    <property type="term" value="F:DNA binding"/>
    <property type="evidence" value="ECO:0007669"/>
    <property type="project" value="InterPro"/>
</dbReference>
<name>A0A1P8UJ29_9GAMM</name>
<evidence type="ECO:0000313" key="1">
    <source>
        <dbReference type="EMBL" id="APZ43846.1"/>
    </source>
</evidence>
<reference evidence="1 2" key="1">
    <citation type="submission" date="2017-01" db="EMBL/GenBank/DDBJ databases">
        <title>Draft sequence of Acidihalobacter ferrooxidans strain DSM 14175 (strain V8).</title>
        <authorList>
            <person name="Khaleque H.N."/>
            <person name="Ramsay J.P."/>
            <person name="Murphy R.J.T."/>
            <person name="Kaksonen A.H."/>
            <person name="Boxall N.J."/>
            <person name="Watkin E.L.J."/>
        </authorList>
    </citation>
    <scope>NUCLEOTIDE SEQUENCE [LARGE SCALE GENOMIC DNA]</scope>
    <source>
        <strain evidence="1 2">V8</strain>
    </source>
</reference>
<dbReference type="SUPFAM" id="SSF57783">
    <property type="entry name" value="Zinc beta-ribbon"/>
    <property type="match status" value="1"/>
</dbReference>
<proteinExistence type="predicted"/>
<dbReference type="InterPro" id="IPR036977">
    <property type="entry name" value="DNA_primase_Znf_CHC2"/>
</dbReference>
<organism evidence="1 2">
    <name type="scientific">Acidihalobacter ferrooxydans</name>
    <dbReference type="NCBI Taxonomy" id="1765967"/>
    <lineage>
        <taxon>Bacteria</taxon>
        <taxon>Pseudomonadati</taxon>
        <taxon>Pseudomonadota</taxon>
        <taxon>Gammaproteobacteria</taxon>
        <taxon>Chromatiales</taxon>
        <taxon>Ectothiorhodospiraceae</taxon>
        <taxon>Acidihalobacter</taxon>
    </lineage>
</organism>
<dbReference type="STRING" id="1765967.BW247_12715"/>
<dbReference type="OrthoDB" id="784829at2"/>
<protein>
    <recommendedName>
        <fullName evidence="3">Zinc finger CHC2-type domain-containing protein</fullName>
    </recommendedName>
</protein>
<dbReference type="KEGG" id="afy:BW247_12715"/>
<dbReference type="Proteomes" id="UP000243807">
    <property type="component" value="Chromosome"/>
</dbReference>
<evidence type="ECO:0000313" key="2">
    <source>
        <dbReference type="Proteomes" id="UP000243807"/>
    </source>
</evidence>
<evidence type="ECO:0008006" key="3">
    <source>
        <dbReference type="Google" id="ProtNLM"/>
    </source>
</evidence>
<dbReference type="RefSeq" id="WP_076837470.1">
    <property type="nucleotide sequence ID" value="NZ_CP019434.1"/>
</dbReference>
<dbReference type="AlphaFoldDB" id="A0A1P8UJ29"/>
<gene>
    <name evidence="1" type="ORF">BW247_12715</name>
</gene>
<dbReference type="EMBL" id="CP019434">
    <property type="protein sequence ID" value="APZ43846.1"/>
    <property type="molecule type" value="Genomic_DNA"/>
</dbReference>
<dbReference type="Gene3D" id="3.90.580.10">
    <property type="entry name" value="Zinc finger, CHC2-type domain"/>
    <property type="match status" value="1"/>
</dbReference>
<dbReference type="GO" id="GO:0008270">
    <property type="term" value="F:zinc ion binding"/>
    <property type="evidence" value="ECO:0007669"/>
    <property type="project" value="InterPro"/>
</dbReference>